<dbReference type="AlphaFoldDB" id="A0A9Q3BL56"/>
<reference evidence="2" key="1">
    <citation type="submission" date="2021-03" db="EMBL/GenBank/DDBJ databases">
        <title>Draft genome sequence of rust myrtle Austropuccinia psidii MF-1, a brazilian biotype.</title>
        <authorList>
            <person name="Quecine M.C."/>
            <person name="Pachon D.M.R."/>
            <person name="Bonatelli M.L."/>
            <person name="Correr F.H."/>
            <person name="Franceschini L.M."/>
            <person name="Leite T.F."/>
            <person name="Margarido G.R.A."/>
            <person name="Almeida C.A."/>
            <person name="Ferrarezi J.A."/>
            <person name="Labate C.A."/>
        </authorList>
    </citation>
    <scope>NUCLEOTIDE SEQUENCE</scope>
    <source>
        <strain evidence="2">MF-1</strain>
    </source>
</reference>
<name>A0A9Q3BL56_9BASI</name>
<dbReference type="PANTHER" id="PTHR31569:SF4">
    <property type="entry name" value="SWIM-TYPE DOMAIN-CONTAINING PROTEIN"/>
    <property type="match status" value="1"/>
</dbReference>
<evidence type="ECO:0000313" key="2">
    <source>
        <dbReference type="EMBL" id="MBW0467864.1"/>
    </source>
</evidence>
<dbReference type="InterPro" id="IPR052579">
    <property type="entry name" value="Zinc_finger_SWIM"/>
</dbReference>
<accession>A0A9Q3BL56</accession>
<proteinExistence type="predicted"/>
<organism evidence="2 3">
    <name type="scientific">Austropuccinia psidii MF-1</name>
    <dbReference type="NCBI Taxonomy" id="1389203"/>
    <lineage>
        <taxon>Eukaryota</taxon>
        <taxon>Fungi</taxon>
        <taxon>Dikarya</taxon>
        <taxon>Basidiomycota</taxon>
        <taxon>Pucciniomycotina</taxon>
        <taxon>Pucciniomycetes</taxon>
        <taxon>Pucciniales</taxon>
        <taxon>Sphaerophragmiaceae</taxon>
        <taxon>Austropuccinia</taxon>
    </lineage>
</organism>
<dbReference type="PANTHER" id="PTHR31569">
    <property type="entry name" value="SWIM-TYPE DOMAIN-CONTAINING PROTEIN"/>
    <property type="match status" value="1"/>
</dbReference>
<evidence type="ECO:0000259" key="1">
    <source>
        <dbReference type="Pfam" id="PF10551"/>
    </source>
</evidence>
<evidence type="ECO:0000313" key="3">
    <source>
        <dbReference type="Proteomes" id="UP000765509"/>
    </source>
</evidence>
<dbReference type="EMBL" id="AVOT02001702">
    <property type="protein sequence ID" value="MBW0467864.1"/>
    <property type="molecule type" value="Genomic_DNA"/>
</dbReference>
<gene>
    <name evidence="2" type="ORF">O181_007579</name>
</gene>
<sequence>MEQENDDGYIWALQELKTLFQPPRTPKVIITDWELALMLAIELVFPISIHNNCAWHISKKRIQNCCKYIQEDDWKDYQTSWNLLFSSKSTEEYNKNIEKIKEKSKDYSGSWAYVSNNLLPFQK</sequence>
<dbReference type="Pfam" id="PF10551">
    <property type="entry name" value="MULE"/>
    <property type="match status" value="1"/>
</dbReference>
<protein>
    <recommendedName>
        <fullName evidence="1">MULE transposase domain-containing protein</fullName>
    </recommendedName>
</protein>
<dbReference type="OrthoDB" id="2507564at2759"/>
<feature type="domain" description="MULE transposase" evidence="1">
    <location>
        <begin position="1"/>
        <end position="60"/>
    </location>
</feature>
<dbReference type="Proteomes" id="UP000765509">
    <property type="component" value="Unassembled WGS sequence"/>
</dbReference>
<comment type="caution">
    <text evidence="2">The sequence shown here is derived from an EMBL/GenBank/DDBJ whole genome shotgun (WGS) entry which is preliminary data.</text>
</comment>
<dbReference type="InterPro" id="IPR018289">
    <property type="entry name" value="MULE_transposase_dom"/>
</dbReference>
<keyword evidence="3" id="KW-1185">Reference proteome</keyword>